<evidence type="ECO:0000256" key="9">
    <source>
        <dbReference type="SAM" id="MobiDB-lite"/>
    </source>
</evidence>
<keyword evidence="11" id="KW-1185">Reference proteome</keyword>
<organism evidence="11 12">
    <name type="scientific">Globodera rostochiensis</name>
    <name type="common">Golden nematode worm</name>
    <name type="synonym">Heterodera rostochiensis</name>
    <dbReference type="NCBI Taxonomy" id="31243"/>
    <lineage>
        <taxon>Eukaryota</taxon>
        <taxon>Metazoa</taxon>
        <taxon>Ecdysozoa</taxon>
        <taxon>Nematoda</taxon>
        <taxon>Chromadorea</taxon>
        <taxon>Rhabditida</taxon>
        <taxon>Tylenchina</taxon>
        <taxon>Tylenchomorpha</taxon>
        <taxon>Tylenchoidea</taxon>
        <taxon>Heteroderidae</taxon>
        <taxon>Heteroderinae</taxon>
        <taxon>Globodera</taxon>
    </lineage>
</organism>
<dbReference type="InterPro" id="IPR015615">
    <property type="entry name" value="TGF-beta-rel"/>
</dbReference>
<feature type="compositionally biased region" description="Polar residues" evidence="9">
    <location>
        <begin position="274"/>
        <end position="291"/>
    </location>
</feature>
<comment type="subcellular location">
    <subcellularLocation>
        <location evidence="1">Secreted</location>
    </subcellularLocation>
</comment>
<dbReference type="GO" id="GO:0008083">
    <property type="term" value="F:growth factor activity"/>
    <property type="evidence" value="ECO:0007669"/>
    <property type="project" value="UniProtKB-KW"/>
</dbReference>
<comment type="similarity">
    <text evidence="2 8">Belongs to the TGF-beta family.</text>
</comment>
<evidence type="ECO:0000256" key="6">
    <source>
        <dbReference type="ARBA" id="ARBA00023157"/>
    </source>
</evidence>
<evidence type="ECO:0000256" key="3">
    <source>
        <dbReference type="ARBA" id="ARBA00022525"/>
    </source>
</evidence>
<keyword evidence="7" id="KW-0325">Glycoprotein</keyword>
<dbReference type="Pfam" id="PF00019">
    <property type="entry name" value="TGF_beta"/>
    <property type="match status" value="1"/>
</dbReference>
<evidence type="ECO:0000256" key="8">
    <source>
        <dbReference type="RuleBase" id="RU000354"/>
    </source>
</evidence>
<protein>
    <submittedName>
        <fullName evidence="12">TGF-beta family profile domain-containing protein</fullName>
    </submittedName>
</protein>
<reference evidence="12" key="1">
    <citation type="submission" date="2022-11" db="UniProtKB">
        <authorList>
            <consortium name="WormBaseParasite"/>
        </authorList>
    </citation>
    <scope>IDENTIFICATION</scope>
</reference>
<evidence type="ECO:0000256" key="5">
    <source>
        <dbReference type="ARBA" id="ARBA00023030"/>
    </source>
</evidence>
<feature type="compositionally biased region" description="Basic residues" evidence="9">
    <location>
        <begin position="292"/>
        <end position="301"/>
    </location>
</feature>
<evidence type="ECO:0000313" key="12">
    <source>
        <dbReference type="WBParaSite" id="Gr19_v10_g17545.t1"/>
    </source>
</evidence>
<dbReference type="PANTHER" id="PTHR11848:SF310">
    <property type="entry name" value="PROTEIN 60A-RELATED"/>
    <property type="match status" value="1"/>
</dbReference>
<evidence type="ECO:0000256" key="1">
    <source>
        <dbReference type="ARBA" id="ARBA00004613"/>
    </source>
</evidence>
<dbReference type="GO" id="GO:0005125">
    <property type="term" value="F:cytokine activity"/>
    <property type="evidence" value="ECO:0007669"/>
    <property type="project" value="TreeGrafter"/>
</dbReference>
<evidence type="ECO:0000313" key="11">
    <source>
        <dbReference type="Proteomes" id="UP000887572"/>
    </source>
</evidence>
<dbReference type="InterPro" id="IPR029034">
    <property type="entry name" value="Cystine-knot_cytokine"/>
</dbReference>
<dbReference type="PROSITE" id="PS51362">
    <property type="entry name" value="TGF_BETA_2"/>
    <property type="match status" value="1"/>
</dbReference>
<dbReference type="InterPro" id="IPR001839">
    <property type="entry name" value="TGF-b_C"/>
</dbReference>
<keyword evidence="5 8" id="KW-0339">Growth factor</keyword>
<keyword evidence="6" id="KW-1015">Disulfide bond</keyword>
<dbReference type="AlphaFoldDB" id="A0A914HI04"/>
<dbReference type="PANTHER" id="PTHR11848">
    <property type="entry name" value="TGF-BETA FAMILY"/>
    <property type="match status" value="1"/>
</dbReference>
<dbReference type="SMART" id="SM00204">
    <property type="entry name" value="TGFB"/>
    <property type="match status" value="1"/>
</dbReference>
<evidence type="ECO:0000256" key="2">
    <source>
        <dbReference type="ARBA" id="ARBA00006656"/>
    </source>
</evidence>
<evidence type="ECO:0000259" key="10">
    <source>
        <dbReference type="PROSITE" id="PS51362"/>
    </source>
</evidence>
<dbReference type="WBParaSite" id="Gr19_v10_g17545.t1">
    <property type="protein sequence ID" value="Gr19_v10_g17545.t1"/>
    <property type="gene ID" value="Gr19_v10_g17545"/>
</dbReference>
<sequence>MCSWWFCSVSNLGPRKPRKTARHGKVLKKNANKKWKLTTTASAALFVIFMQKVATLSSESPIQSTTTKMTTISPPNTIKWSPDERLLLRQAFLRKFGLGTLSTAIDKSSTERQKVPLYIWKLYEKHRANPETETIRHYASSAHVQEDGVVWVTFNLSATGRDPEKEQIVRAELHLPRGQEANGTVHKVTELRETPVGRGIERDGRASLDVSLLLRGHQTERFTLAWSLPQGMGPLGPEHLENIALIVFTNSDKYERPAWTSQNKVKRRAKRWLSQRTNSASKSNDASGNSSRQRKHRTHRKVGGEGGSQHQCRRTELYVDFGELNWHDWIMAPSGYEAYQCRGRCTHPLPAMLNTTNHAIVQSLIHSIDPLTVPAPSCVPVQMSAISILYKDVNNVIVVKTYADMRVDACGCH</sequence>
<feature type="domain" description="TGF-beta family profile" evidence="10">
    <location>
        <begin position="292"/>
        <end position="413"/>
    </location>
</feature>
<proteinExistence type="inferred from homology"/>
<dbReference type="SUPFAM" id="SSF57501">
    <property type="entry name" value="Cystine-knot cytokines"/>
    <property type="match status" value="1"/>
</dbReference>
<evidence type="ECO:0000256" key="7">
    <source>
        <dbReference type="ARBA" id="ARBA00023180"/>
    </source>
</evidence>
<evidence type="ECO:0000256" key="4">
    <source>
        <dbReference type="ARBA" id="ARBA00022729"/>
    </source>
</evidence>
<dbReference type="FunFam" id="2.10.90.10:FF:000001">
    <property type="entry name" value="Bone morphogenetic protein 4"/>
    <property type="match status" value="1"/>
</dbReference>
<dbReference type="GO" id="GO:0005615">
    <property type="term" value="C:extracellular space"/>
    <property type="evidence" value="ECO:0007669"/>
    <property type="project" value="TreeGrafter"/>
</dbReference>
<feature type="region of interest" description="Disordered" evidence="9">
    <location>
        <begin position="259"/>
        <end position="309"/>
    </location>
</feature>
<name>A0A914HI04_GLORO</name>
<dbReference type="PROSITE" id="PS00250">
    <property type="entry name" value="TGF_BETA_1"/>
    <property type="match status" value="1"/>
</dbReference>
<dbReference type="CDD" id="cd13761">
    <property type="entry name" value="TGF_beta_BMP5_like"/>
    <property type="match status" value="1"/>
</dbReference>
<accession>A0A914HI04</accession>
<feature type="compositionally biased region" description="Basic residues" evidence="9">
    <location>
        <begin position="264"/>
        <end position="273"/>
    </location>
</feature>
<dbReference type="InterPro" id="IPR017948">
    <property type="entry name" value="TGFb_CS"/>
</dbReference>
<dbReference type="Proteomes" id="UP000887572">
    <property type="component" value="Unplaced"/>
</dbReference>
<keyword evidence="4" id="KW-0732">Signal</keyword>
<dbReference type="Gene3D" id="2.10.90.10">
    <property type="entry name" value="Cystine-knot cytokines"/>
    <property type="match status" value="1"/>
</dbReference>
<keyword evidence="3" id="KW-0964">Secreted</keyword>